<reference evidence="3" key="2">
    <citation type="submission" date="2016-05" db="EMBL/GenBank/DDBJ databases">
        <title>Comparative analysis highlights variable genome content of wheat rusts and divergence of the mating loci.</title>
        <authorList>
            <person name="Cuomo C.A."/>
            <person name="Bakkeren G."/>
            <person name="Szabo L."/>
            <person name="Khalil H."/>
            <person name="Joly D."/>
            <person name="Goldberg J."/>
            <person name="Young S."/>
            <person name="Zeng Q."/>
            <person name="Fellers J."/>
        </authorList>
    </citation>
    <scope>NUCLEOTIDE SEQUENCE [LARGE SCALE GENOMIC DNA]</scope>
    <source>
        <strain evidence="3">1-1 BBBD Race 1</strain>
    </source>
</reference>
<feature type="compositionally biased region" description="Polar residues" evidence="1">
    <location>
        <begin position="285"/>
        <end position="295"/>
    </location>
</feature>
<sequence length="494" mass="56069">MIRIIVALLWTINCHAMNEPRMNALERSASLRTAGPPTFARDGAHSTSSIQLENGPSHPNAWGSNRQELQVPPSNFLSPRLYELDRGALQRTARACDSIQCYRLHARPSGNPEDDVWPKPGGYRFIPSWPIHDESQDWTPGSSRILPPQDNMIVKGKDSDPAEIHTYNNQQSTPRPRKFIKLMGAFIEPEEQPSSSLESKHNSIINQSPPNLSSSPSSMTISSRHINTVNNQESDRFLVSEGTSEMSPLYQLPASILHHFTMNDPRHFPINNRGLIPSGKAMNAETRSGAGSEQISGHEEDESAQLLKFDRAAFAFPTPRGKDTKNLDIIFKMIDILQRQKLVISEHQFTHNYHGFFNKNYNETPSSNADKIESKAKTREISQRREELKSKSTEIIFKDQKVWCTHWQKKTNLDIHSLAKDTEASKSPEMHKLLIVYLFYIEMISTIIPRELDAEYKVGRQLENGASLFEELVLASTFAETQIMTRENLHAFNK</sequence>
<evidence type="ECO:0000256" key="1">
    <source>
        <dbReference type="SAM" id="MobiDB-lite"/>
    </source>
</evidence>
<gene>
    <name evidence="3" type="ORF">PTTG_26311</name>
</gene>
<feature type="region of interest" description="Disordered" evidence="1">
    <location>
        <begin position="281"/>
        <end position="301"/>
    </location>
</feature>
<feature type="region of interest" description="Disordered" evidence="1">
    <location>
        <begin position="33"/>
        <end position="70"/>
    </location>
</feature>
<protein>
    <submittedName>
        <fullName evidence="3 4">Uncharacterized protein</fullName>
    </submittedName>
</protein>
<reference evidence="3" key="1">
    <citation type="submission" date="2009-11" db="EMBL/GenBank/DDBJ databases">
        <authorList>
            <consortium name="The Broad Institute Genome Sequencing Platform"/>
            <person name="Ward D."/>
            <person name="Feldgarden M."/>
            <person name="Earl A."/>
            <person name="Young S.K."/>
            <person name="Zeng Q."/>
            <person name="Koehrsen M."/>
            <person name="Alvarado L."/>
            <person name="Berlin A."/>
            <person name="Bochicchio J."/>
            <person name="Borenstein D."/>
            <person name="Chapman S.B."/>
            <person name="Chen Z."/>
            <person name="Engels R."/>
            <person name="Freedman E."/>
            <person name="Gellesch M."/>
            <person name="Goldberg J."/>
            <person name="Griggs A."/>
            <person name="Gujja S."/>
            <person name="Heilman E."/>
            <person name="Heiman D."/>
            <person name="Hepburn T."/>
            <person name="Howarth C."/>
            <person name="Jen D."/>
            <person name="Larson L."/>
            <person name="Lewis B."/>
            <person name="Mehta T."/>
            <person name="Park D."/>
            <person name="Pearson M."/>
            <person name="Roberts A."/>
            <person name="Saif S."/>
            <person name="Shea T."/>
            <person name="Shenoy N."/>
            <person name="Sisk P."/>
            <person name="Stolte C."/>
            <person name="Sykes S."/>
            <person name="Thomson T."/>
            <person name="Walk T."/>
            <person name="White J."/>
            <person name="Yandava C."/>
            <person name="Izard J."/>
            <person name="Baranova O.V."/>
            <person name="Blanton J.M."/>
            <person name="Tanner A.C."/>
            <person name="Dewhirst F.E."/>
            <person name="Haas B."/>
            <person name="Nusbaum C."/>
            <person name="Birren B."/>
        </authorList>
    </citation>
    <scope>NUCLEOTIDE SEQUENCE [LARGE SCALE GENOMIC DNA]</scope>
    <source>
        <strain evidence="3">1-1 BBBD Race 1</strain>
    </source>
</reference>
<reference evidence="4" key="4">
    <citation type="submission" date="2025-05" db="UniProtKB">
        <authorList>
            <consortium name="EnsemblFungi"/>
        </authorList>
    </citation>
    <scope>IDENTIFICATION</scope>
    <source>
        <strain evidence="4">isolate 1-1 / race 1 (BBBD)</strain>
    </source>
</reference>
<feature type="compositionally biased region" description="Low complexity" evidence="1">
    <location>
        <begin position="192"/>
        <end position="221"/>
    </location>
</feature>
<name>A0A180GVE6_PUCT1</name>
<feature type="chain" id="PRO_5008110332" evidence="2">
    <location>
        <begin position="17"/>
        <end position="494"/>
    </location>
</feature>
<feature type="compositionally biased region" description="Polar residues" evidence="1">
    <location>
        <begin position="45"/>
        <end position="54"/>
    </location>
</feature>
<evidence type="ECO:0000313" key="3">
    <source>
        <dbReference type="EMBL" id="OAV96474.1"/>
    </source>
</evidence>
<feature type="signal peptide" evidence="2">
    <location>
        <begin position="1"/>
        <end position="16"/>
    </location>
</feature>
<evidence type="ECO:0000256" key="2">
    <source>
        <dbReference type="SAM" id="SignalP"/>
    </source>
</evidence>
<dbReference type="VEuPathDB" id="FungiDB:PTTG_26311"/>
<dbReference type="EnsemblFungi" id="PTTG_26311-t43_1">
    <property type="protein sequence ID" value="PTTG_26311-t43_1-p1"/>
    <property type="gene ID" value="PTTG_26311"/>
</dbReference>
<proteinExistence type="predicted"/>
<evidence type="ECO:0000313" key="5">
    <source>
        <dbReference type="Proteomes" id="UP000005240"/>
    </source>
</evidence>
<dbReference type="AlphaFoldDB" id="A0A180GVE6"/>
<evidence type="ECO:0000313" key="4">
    <source>
        <dbReference type="EnsemblFungi" id="PTTG_26311-t43_1-p1"/>
    </source>
</evidence>
<accession>A0A180GVE6</accession>
<keyword evidence="2" id="KW-0732">Signal</keyword>
<feature type="region of interest" description="Disordered" evidence="1">
    <location>
        <begin position="191"/>
        <end position="221"/>
    </location>
</feature>
<keyword evidence="5" id="KW-1185">Reference proteome</keyword>
<organism evidence="3">
    <name type="scientific">Puccinia triticina (isolate 1-1 / race 1 (BBBD))</name>
    <name type="common">Brown leaf rust fungus</name>
    <dbReference type="NCBI Taxonomy" id="630390"/>
    <lineage>
        <taxon>Eukaryota</taxon>
        <taxon>Fungi</taxon>
        <taxon>Dikarya</taxon>
        <taxon>Basidiomycota</taxon>
        <taxon>Pucciniomycotina</taxon>
        <taxon>Pucciniomycetes</taxon>
        <taxon>Pucciniales</taxon>
        <taxon>Pucciniaceae</taxon>
        <taxon>Puccinia</taxon>
    </lineage>
</organism>
<reference evidence="4 5" key="3">
    <citation type="journal article" date="2017" name="G3 (Bethesda)">
        <title>Comparative analysis highlights variable genome content of wheat rusts and divergence of the mating loci.</title>
        <authorList>
            <person name="Cuomo C.A."/>
            <person name="Bakkeren G."/>
            <person name="Khalil H.B."/>
            <person name="Panwar V."/>
            <person name="Joly D."/>
            <person name="Linning R."/>
            <person name="Sakthikumar S."/>
            <person name="Song X."/>
            <person name="Adiconis X."/>
            <person name="Fan L."/>
            <person name="Goldberg J.M."/>
            <person name="Levin J.Z."/>
            <person name="Young S."/>
            <person name="Zeng Q."/>
            <person name="Anikster Y."/>
            <person name="Bruce M."/>
            <person name="Wang M."/>
            <person name="Yin C."/>
            <person name="McCallum B."/>
            <person name="Szabo L.J."/>
            <person name="Hulbert S."/>
            <person name="Chen X."/>
            <person name="Fellers J.P."/>
        </authorList>
    </citation>
    <scope>NUCLEOTIDE SEQUENCE</scope>
    <source>
        <strain evidence="5">Isolate 1-1 / race 1 (BBBD)</strain>
        <strain evidence="4">isolate 1-1 / race 1 (BBBD)</strain>
    </source>
</reference>
<dbReference type="EMBL" id="ADAS02000019">
    <property type="protein sequence ID" value="OAV96474.1"/>
    <property type="molecule type" value="Genomic_DNA"/>
</dbReference>
<dbReference type="OrthoDB" id="2497945at2759"/>
<dbReference type="Proteomes" id="UP000005240">
    <property type="component" value="Unassembled WGS sequence"/>
</dbReference>